<evidence type="ECO:0000256" key="1">
    <source>
        <dbReference type="SAM" id="MobiDB-lite"/>
    </source>
</evidence>
<name>A0ABD3E2U5_9LAMI</name>
<dbReference type="Proteomes" id="UP001632038">
    <property type="component" value="Unassembled WGS sequence"/>
</dbReference>
<sequence>MVLLAAQNELVETLPLHSQKHVYIYTSTQAHSRKTSQNKNPKMAETQPPKSDNKREKQPISIPFVWEEKPGTPKKDWAPMARQIKPNPPPVKLVVSVPFRWEEKPGTPLRSFQIPSPPKHSGRDYINWSTSDSSNVNDGLSDSESDTCSFKTGDSFVSTQSHTAIPAQLTSIAQSPGSPASETDSVASSYATGTASLAGDSFLERLFPLLVRKSSFSNKVENNPSWNGDVQENKLMHENNCSGVRKPLLTLEELIVMSRRRSCRRKVNRVRKQPSMVRGCFDFGSGNGIGGLSMKWKRQLQLKLM</sequence>
<protein>
    <recommendedName>
        <fullName evidence="4">Hydroxyproline-rich glycoprotein family protein</fullName>
    </recommendedName>
</protein>
<keyword evidence="3" id="KW-1185">Reference proteome</keyword>
<organism evidence="2 3">
    <name type="scientific">Castilleja foliolosa</name>
    <dbReference type="NCBI Taxonomy" id="1961234"/>
    <lineage>
        <taxon>Eukaryota</taxon>
        <taxon>Viridiplantae</taxon>
        <taxon>Streptophyta</taxon>
        <taxon>Embryophyta</taxon>
        <taxon>Tracheophyta</taxon>
        <taxon>Spermatophyta</taxon>
        <taxon>Magnoliopsida</taxon>
        <taxon>eudicotyledons</taxon>
        <taxon>Gunneridae</taxon>
        <taxon>Pentapetalae</taxon>
        <taxon>asterids</taxon>
        <taxon>lamiids</taxon>
        <taxon>Lamiales</taxon>
        <taxon>Orobanchaceae</taxon>
        <taxon>Pedicularideae</taxon>
        <taxon>Castillejinae</taxon>
        <taxon>Castilleja</taxon>
    </lineage>
</organism>
<dbReference type="PANTHER" id="PTHR37767:SF1">
    <property type="entry name" value="HYDROXYPROLINE-RICH GLYCOPROTEIN FAMILY PROTEIN"/>
    <property type="match status" value="1"/>
</dbReference>
<evidence type="ECO:0008006" key="4">
    <source>
        <dbReference type="Google" id="ProtNLM"/>
    </source>
</evidence>
<dbReference type="EMBL" id="JAVIJP010000009">
    <property type="protein sequence ID" value="KAL3647425.1"/>
    <property type="molecule type" value="Genomic_DNA"/>
</dbReference>
<proteinExistence type="predicted"/>
<dbReference type="PANTHER" id="PTHR37767">
    <property type="entry name" value="HYDROXYPROLINE-RICH GLYCOPROTEIN FAMILY PROTEIN"/>
    <property type="match status" value="1"/>
</dbReference>
<gene>
    <name evidence="2" type="ORF">CASFOL_008393</name>
</gene>
<reference evidence="3" key="1">
    <citation type="journal article" date="2024" name="IScience">
        <title>Strigolactones Initiate the Formation of Haustorium-like Structures in Castilleja.</title>
        <authorList>
            <person name="Buerger M."/>
            <person name="Peterson D."/>
            <person name="Chory J."/>
        </authorList>
    </citation>
    <scope>NUCLEOTIDE SEQUENCE [LARGE SCALE GENOMIC DNA]</scope>
</reference>
<comment type="caution">
    <text evidence="2">The sequence shown here is derived from an EMBL/GenBank/DDBJ whole genome shotgun (WGS) entry which is preliminary data.</text>
</comment>
<dbReference type="Pfam" id="PF05097">
    <property type="entry name" value="DUF688"/>
    <property type="match status" value="1"/>
</dbReference>
<feature type="region of interest" description="Disordered" evidence="1">
    <location>
        <begin position="105"/>
        <end position="147"/>
    </location>
</feature>
<evidence type="ECO:0000313" key="3">
    <source>
        <dbReference type="Proteomes" id="UP001632038"/>
    </source>
</evidence>
<accession>A0ABD3E2U5</accession>
<dbReference type="AlphaFoldDB" id="A0ABD3E2U5"/>
<evidence type="ECO:0000313" key="2">
    <source>
        <dbReference type="EMBL" id="KAL3647425.1"/>
    </source>
</evidence>
<feature type="region of interest" description="Disordered" evidence="1">
    <location>
        <begin position="29"/>
        <end position="62"/>
    </location>
</feature>
<dbReference type="InterPro" id="IPR007789">
    <property type="entry name" value="DUF688"/>
</dbReference>
<feature type="compositionally biased region" description="Polar residues" evidence="1">
    <location>
        <begin position="127"/>
        <end position="147"/>
    </location>
</feature>